<dbReference type="Proteomes" id="UP000696573">
    <property type="component" value="Unassembled WGS sequence"/>
</dbReference>
<dbReference type="OrthoDB" id="10633146at2759"/>
<sequence>MVILASYHLISDHHFNDIRCSVISNISAGNAFSEFWFLFGFGFFGQNTHIYHISRISDWFYVDKLE</sequence>
<dbReference type="EMBL" id="CABFNQ020000760">
    <property type="protein sequence ID" value="CAH0038290.1"/>
    <property type="molecule type" value="Genomic_DNA"/>
</dbReference>
<reference evidence="1" key="1">
    <citation type="submission" date="2021-10" db="EMBL/GenBank/DDBJ databases">
        <authorList>
            <person name="Piombo E."/>
        </authorList>
    </citation>
    <scope>NUCLEOTIDE SEQUENCE</scope>
</reference>
<dbReference type="AlphaFoldDB" id="A0A9N9YX46"/>
<proteinExistence type="predicted"/>
<evidence type="ECO:0000313" key="1">
    <source>
        <dbReference type="EMBL" id="CAH0038290.1"/>
    </source>
</evidence>
<evidence type="ECO:0000313" key="2">
    <source>
        <dbReference type="Proteomes" id="UP000696573"/>
    </source>
</evidence>
<name>A0A9N9YX46_9HYPO</name>
<organism evidence="1 2">
    <name type="scientific">Clonostachys rhizophaga</name>
    <dbReference type="NCBI Taxonomy" id="160324"/>
    <lineage>
        <taxon>Eukaryota</taxon>
        <taxon>Fungi</taxon>
        <taxon>Dikarya</taxon>
        <taxon>Ascomycota</taxon>
        <taxon>Pezizomycotina</taxon>
        <taxon>Sordariomycetes</taxon>
        <taxon>Hypocreomycetidae</taxon>
        <taxon>Hypocreales</taxon>
        <taxon>Bionectriaceae</taxon>
        <taxon>Clonostachys</taxon>
    </lineage>
</organism>
<keyword evidence="2" id="KW-1185">Reference proteome</keyword>
<protein>
    <submittedName>
        <fullName evidence="1">Uncharacterized protein</fullName>
    </submittedName>
</protein>
<gene>
    <name evidence="1" type="ORF">CRHIZ90672A_00006278</name>
</gene>
<accession>A0A9N9YX46</accession>
<comment type="caution">
    <text evidence="1">The sequence shown here is derived from an EMBL/GenBank/DDBJ whole genome shotgun (WGS) entry which is preliminary data.</text>
</comment>